<name>A0A7Y3TE54_9HYPH</name>
<accession>A0A7Y3TE54</accession>
<sequence>MFVSKQTSQLFDNQANVVAIYPLQGLATENVPDWLEEFTNDLGYTDGIHPIFDALPALRNLCSGSHWPTPEQFLDALQFGNEKGFIFYGDWEPREYLDESTFFSGPGRRRIVWVYAETIEAGFDAIINAAKADHDRQRANAGAA</sequence>
<dbReference type="Proteomes" id="UP000526233">
    <property type="component" value="Unassembled WGS sequence"/>
</dbReference>
<protein>
    <submittedName>
        <fullName evidence="1">Uncharacterized protein</fullName>
    </submittedName>
</protein>
<gene>
    <name evidence="1" type="ORF">EHE22_26775</name>
</gene>
<dbReference type="AlphaFoldDB" id="A0A7Y3TE54"/>
<evidence type="ECO:0000313" key="1">
    <source>
        <dbReference type="EMBL" id="NNV23957.1"/>
    </source>
</evidence>
<comment type="caution">
    <text evidence="1">The sequence shown here is derived from an EMBL/GenBank/DDBJ whole genome shotgun (WGS) entry which is preliminary data.</text>
</comment>
<dbReference type="RefSeq" id="WP_171380735.1">
    <property type="nucleotide sequence ID" value="NZ_PKQI01000007.1"/>
</dbReference>
<organism evidence="1 2">
    <name type="scientific">Brucella pseudogrignonensis</name>
    <dbReference type="NCBI Taxonomy" id="419475"/>
    <lineage>
        <taxon>Bacteria</taxon>
        <taxon>Pseudomonadati</taxon>
        <taxon>Pseudomonadota</taxon>
        <taxon>Alphaproteobacteria</taxon>
        <taxon>Hyphomicrobiales</taxon>
        <taxon>Brucellaceae</taxon>
        <taxon>Brucella/Ochrobactrum group</taxon>
        <taxon>Brucella</taxon>
    </lineage>
</organism>
<reference evidence="1 2" key="1">
    <citation type="submission" date="2018-11" db="EMBL/GenBank/DDBJ databases">
        <title>Genome sequencing and analysis.</title>
        <authorList>
            <person name="Huang Y.-T."/>
        </authorList>
    </citation>
    <scope>NUCLEOTIDE SEQUENCE [LARGE SCALE GENOMIC DNA]</scope>
    <source>
        <strain evidence="1 2">SHIN</strain>
    </source>
</reference>
<evidence type="ECO:0000313" key="2">
    <source>
        <dbReference type="Proteomes" id="UP000526233"/>
    </source>
</evidence>
<dbReference type="EMBL" id="PKQI01000007">
    <property type="protein sequence ID" value="NNV23957.1"/>
    <property type="molecule type" value="Genomic_DNA"/>
</dbReference>
<proteinExistence type="predicted"/>